<proteinExistence type="inferred from homology"/>
<evidence type="ECO:0000256" key="4">
    <source>
        <dbReference type="ARBA" id="ARBA00022787"/>
    </source>
</evidence>
<keyword evidence="17" id="KW-1185">Reference proteome</keyword>
<sequence length="416" mass="47599">MPVKVNSIKNIKMVYDIDWIFPNIRNRSRFWTIASTITVAAVGLFSKIFISWLSKAKVHNLKTMSMLLDKRPKNMPLVTVSNHHSCFDDPGIWVLFADAMPRRPLTDDEICQLLETEDSGDDGAIDHLLEETDDEAIRNMNPKEKKPTPDSGPPPKKIKSNSKSNKNLTDERHSTSGIKVQSLNEGDSSETNDGKHIVSWDTSIKIGKNGYEWQTEPIVNSKGQTRAKNVVRTAPGTLNWRHVLRPSLIRWSLAAHDICFTCWHHASFFSFGKCVPVIRGAGVYQEAVDFCIELLAEGHWVHVFPEGKVNMTKENMRLKWGVGRMIFEAPITPIILPIWHIGMDEVLPNEPPYYLHLRKKLTFNYGEPIDLTDMVKSLREKKVTEVEARKAITDFLQDELFKLKLKTEELHRKNFC</sequence>
<keyword evidence="4" id="KW-1000">Mitochondrion outer membrane</keyword>
<name>A0ABD2P587_9CUCU</name>
<dbReference type="EMBL" id="JABFTP020000185">
    <property type="protein sequence ID" value="KAL3286094.1"/>
    <property type="molecule type" value="Genomic_DNA"/>
</dbReference>
<dbReference type="Proteomes" id="UP001516400">
    <property type="component" value="Unassembled WGS sequence"/>
</dbReference>
<comment type="catalytic activity">
    <reaction evidence="12">
        <text>1,2-di-(9Z-octadecenoyl)-sn-glycero-3-phosphocholine + 1-hexadecanoyl-sn-glycero-3-phosphocholine = 1-hexadecanoyl-2-(9Z-octadecenoyl)-sn-glycero-3-phosphocholine + 1-(9Z-octadecenoyl)-sn-glycero-3-phosphocholine</text>
        <dbReference type="Rhea" id="RHEA:43816"/>
        <dbReference type="ChEBI" id="CHEBI:28610"/>
        <dbReference type="ChEBI" id="CHEBI:72998"/>
        <dbReference type="ChEBI" id="CHEBI:73001"/>
        <dbReference type="ChEBI" id="CHEBI:74669"/>
    </reaction>
    <physiologicalReaction direction="left-to-right" evidence="12">
        <dbReference type="Rhea" id="RHEA:43817"/>
    </physiologicalReaction>
    <physiologicalReaction direction="right-to-left" evidence="12">
        <dbReference type="Rhea" id="RHEA:43818"/>
    </physiologicalReaction>
</comment>
<evidence type="ECO:0000259" key="15">
    <source>
        <dbReference type="SMART" id="SM00563"/>
    </source>
</evidence>
<keyword evidence="13" id="KW-1133">Transmembrane helix</keyword>
<evidence type="ECO:0000256" key="8">
    <source>
        <dbReference type="ARBA" id="ARBA00023136"/>
    </source>
</evidence>
<keyword evidence="7" id="KW-0496">Mitochondrion</keyword>
<evidence type="ECO:0000256" key="6">
    <source>
        <dbReference type="ARBA" id="ARBA00023098"/>
    </source>
</evidence>
<dbReference type="Pfam" id="PF01553">
    <property type="entry name" value="Acyltransferase"/>
    <property type="match status" value="1"/>
</dbReference>
<feature type="transmembrane region" description="Helical" evidence="13">
    <location>
        <begin position="30"/>
        <end position="53"/>
    </location>
</feature>
<evidence type="ECO:0000256" key="3">
    <source>
        <dbReference type="ARBA" id="ARBA00022679"/>
    </source>
</evidence>
<dbReference type="GO" id="GO:0006629">
    <property type="term" value="P:lipid metabolic process"/>
    <property type="evidence" value="ECO:0007669"/>
    <property type="project" value="UniProtKB-KW"/>
</dbReference>
<evidence type="ECO:0000256" key="14">
    <source>
        <dbReference type="SAM" id="MobiDB-lite"/>
    </source>
</evidence>
<keyword evidence="9" id="KW-0012">Acyltransferase</keyword>
<evidence type="ECO:0000256" key="7">
    <source>
        <dbReference type="ARBA" id="ARBA00023128"/>
    </source>
</evidence>
<dbReference type="AlphaFoldDB" id="A0ABD2P587"/>
<feature type="compositionally biased region" description="Polar residues" evidence="14">
    <location>
        <begin position="175"/>
        <end position="191"/>
    </location>
</feature>
<evidence type="ECO:0000313" key="16">
    <source>
        <dbReference type="EMBL" id="KAL3286094.1"/>
    </source>
</evidence>
<dbReference type="PANTHER" id="PTHR12497">
    <property type="entry name" value="TAZ PROTEIN TAFAZZIN"/>
    <property type="match status" value="1"/>
</dbReference>
<organism evidence="16 17">
    <name type="scientific">Cryptolaemus montrouzieri</name>
    <dbReference type="NCBI Taxonomy" id="559131"/>
    <lineage>
        <taxon>Eukaryota</taxon>
        <taxon>Metazoa</taxon>
        <taxon>Ecdysozoa</taxon>
        <taxon>Arthropoda</taxon>
        <taxon>Hexapoda</taxon>
        <taxon>Insecta</taxon>
        <taxon>Pterygota</taxon>
        <taxon>Neoptera</taxon>
        <taxon>Endopterygota</taxon>
        <taxon>Coleoptera</taxon>
        <taxon>Polyphaga</taxon>
        <taxon>Cucujiformia</taxon>
        <taxon>Coccinelloidea</taxon>
        <taxon>Coccinellidae</taxon>
        <taxon>Scymninae</taxon>
        <taxon>Scymnini</taxon>
        <taxon>Cryptolaemus</taxon>
    </lineage>
</organism>
<keyword evidence="5" id="KW-0999">Mitochondrion inner membrane</keyword>
<gene>
    <name evidence="16" type="ORF">HHI36_000607</name>
</gene>
<evidence type="ECO:0000256" key="2">
    <source>
        <dbReference type="ARBA" id="ARBA00010524"/>
    </source>
</evidence>
<dbReference type="GO" id="GO:0005741">
    <property type="term" value="C:mitochondrial outer membrane"/>
    <property type="evidence" value="ECO:0007669"/>
    <property type="project" value="UniProtKB-SubCell"/>
</dbReference>
<evidence type="ECO:0000256" key="10">
    <source>
        <dbReference type="ARBA" id="ARBA00024323"/>
    </source>
</evidence>
<dbReference type="CDD" id="cd07989">
    <property type="entry name" value="LPLAT_AGPAT-like"/>
    <property type="match status" value="1"/>
</dbReference>
<evidence type="ECO:0000256" key="9">
    <source>
        <dbReference type="ARBA" id="ARBA00023315"/>
    </source>
</evidence>
<dbReference type="PANTHER" id="PTHR12497:SF0">
    <property type="entry name" value="TAFAZZIN"/>
    <property type="match status" value="1"/>
</dbReference>
<evidence type="ECO:0000256" key="11">
    <source>
        <dbReference type="ARBA" id="ARBA00047906"/>
    </source>
</evidence>
<comment type="caution">
    <text evidence="16">The sequence shown here is derived from an EMBL/GenBank/DDBJ whole genome shotgun (WGS) entry which is preliminary data.</text>
</comment>
<keyword evidence="13" id="KW-0812">Transmembrane</keyword>
<feature type="compositionally biased region" description="Basic and acidic residues" evidence="14">
    <location>
        <begin position="131"/>
        <end position="148"/>
    </location>
</feature>
<dbReference type="GO" id="GO:0016746">
    <property type="term" value="F:acyltransferase activity"/>
    <property type="evidence" value="ECO:0007669"/>
    <property type="project" value="UniProtKB-KW"/>
</dbReference>
<reference evidence="16 17" key="1">
    <citation type="journal article" date="2021" name="BMC Biol.">
        <title>Horizontally acquired antibacterial genes associated with adaptive radiation of ladybird beetles.</title>
        <authorList>
            <person name="Li H.S."/>
            <person name="Tang X.F."/>
            <person name="Huang Y.H."/>
            <person name="Xu Z.Y."/>
            <person name="Chen M.L."/>
            <person name="Du X.Y."/>
            <person name="Qiu B.Y."/>
            <person name="Chen P.T."/>
            <person name="Zhang W."/>
            <person name="Slipinski A."/>
            <person name="Escalona H.E."/>
            <person name="Waterhouse R.M."/>
            <person name="Zwick A."/>
            <person name="Pang H."/>
        </authorList>
    </citation>
    <scope>NUCLEOTIDE SEQUENCE [LARGE SCALE GENOMIC DNA]</scope>
    <source>
        <strain evidence="16">SYSU2018</strain>
    </source>
</reference>
<keyword evidence="3" id="KW-0808">Transferase</keyword>
<dbReference type="InterPro" id="IPR002123">
    <property type="entry name" value="Plipid/glycerol_acylTrfase"/>
</dbReference>
<evidence type="ECO:0000313" key="17">
    <source>
        <dbReference type="Proteomes" id="UP001516400"/>
    </source>
</evidence>
<dbReference type="SMART" id="SM00563">
    <property type="entry name" value="PlsC"/>
    <property type="match status" value="1"/>
</dbReference>
<feature type="region of interest" description="Disordered" evidence="14">
    <location>
        <begin position="131"/>
        <end position="195"/>
    </location>
</feature>
<protein>
    <recommendedName>
        <fullName evidence="13">Tafazzin family protein</fullName>
    </recommendedName>
</protein>
<dbReference type="InterPro" id="IPR000872">
    <property type="entry name" value="Tafazzin"/>
</dbReference>
<accession>A0ABD2P587</accession>
<evidence type="ECO:0000256" key="5">
    <source>
        <dbReference type="ARBA" id="ARBA00022792"/>
    </source>
</evidence>
<keyword evidence="6" id="KW-0443">Lipid metabolism</keyword>
<dbReference type="GO" id="GO:0005743">
    <property type="term" value="C:mitochondrial inner membrane"/>
    <property type="evidence" value="ECO:0007669"/>
    <property type="project" value="UniProtKB-SubCell"/>
</dbReference>
<evidence type="ECO:0000256" key="1">
    <source>
        <dbReference type="ARBA" id="ARBA00004137"/>
    </source>
</evidence>
<comment type="catalytic activity">
    <reaction evidence="11">
        <text>1'-[1,2-diacyl-sn-glycero-3-phospho],3'-[1-acyl-sn-glycero-3-phospho]-glycerol + a 1,2-diacyl-sn-glycero-3-phosphocholine = a cardiolipin + a 1-acyl-sn-glycero-3-phosphocholine</text>
        <dbReference type="Rhea" id="RHEA:33731"/>
        <dbReference type="ChEBI" id="CHEBI:57643"/>
        <dbReference type="ChEBI" id="CHEBI:58168"/>
        <dbReference type="ChEBI" id="CHEBI:62237"/>
        <dbReference type="ChEBI" id="CHEBI:64743"/>
    </reaction>
    <physiologicalReaction direction="left-to-right" evidence="11">
        <dbReference type="Rhea" id="RHEA:33732"/>
    </physiologicalReaction>
    <physiologicalReaction direction="right-to-left" evidence="11">
        <dbReference type="Rhea" id="RHEA:33733"/>
    </physiologicalReaction>
</comment>
<comment type="similarity">
    <text evidence="2 13">Belongs to the taffazin family.</text>
</comment>
<dbReference type="SUPFAM" id="SSF69593">
    <property type="entry name" value="Glycerol-3-phosphate (1)-acyltransferase"/>
    <property type="match status" value="1"/>
</dbReference>
<evidence type="ECO:0000256" key="13">
    <source>
        <dbReference type="RuleBase" id="RU365062"/>
    </source>
</evidence>
<keyword evidence="8 13" id="KW-0472">Membrane</keyword>
<comment type="subcellular location">
    <subcellularLocation>
        <location evidence="1">Mitochondrion inner membrane</location>
        <topology evidence="1">Peripheral membrane protein</topology>
        <orientation evidence="1">Intermembrane side</orientation>
    </subcellularLocation>
    <subcellularLocation>
        <location evidence="10">Mitochondrion outer membrane</location>
        <topology evidence="10">Peripheral membrane protein</topology>
        <orientation evidence="10">Intermembrane side</orientation>
    </subcellularLocation>
</comment>
<feature type="domain" description="Phospholipid/glycerol acyltransferase" evidence="15">
    <location>
        <begin position="77"/>
        <end position="343"/>
    </location>
</feature>
<evidence type="ECO:0000256" key="12">
    <source>
        <dbReference type="ARBA" id="ARBA00049543"/>
    </source>
</evidence>